<keyword evidence="3" id="KW-1185">Reference proteome</keyword>
<evidence type="ECO:0000256" key="1">
    <source>
        <dbReference type="SAM" id="MobiDB-lite"/>
    </source>
</evidence>
<feature type="region of interest" description="Disordered" evidence="1">
    <location>
        <begin position="14"/>
        <end position="73"/>
    </location>
</feature>
<organism evidence="2 3">
    <name type="scientific">Pleuronectes platessa</name>
    <name type="common">European plaice</name>
    <dbReference type="NCBI Taxonomy" id="8262"/>
    <lineage>
        <taxon>Eukaryota</taxon>
        <taxon>Metazoa</taxon>
        <taxon>Chordata</taxon>
        <taxon>Craniata</taxon>
        <taxon>Vertebrata</taxon>
        <taxon>Euteleostomi</taxon>
        <taxon>Actinopterygii</taxon>
        <taxon>Neopterygii</taxon>
        <taxon>Teleostei</taxon>
        <taxon>Neoteleostei</taxon>
        <taxon>Acanthomorphata</taxon>
        <taxon>Carangaria</taxon>
        <taxon>Pleuronectiformes</taxon>
        <taxon>Pleuronectoidei</taxon>
        <taxon>Pleuronectidae</taxon>
        <taxon>Pleuronectes</taxon>
    </lineage>
</organism>
<feature type="compositionally biased region" description="Basic and acidic residues" evidence="1">
    <location>
        <begin position="28"/>
        <end position="37"/>
    </location>
</feature>
<protein>
    <submittedName>
        <fullName evidence="2">Uncharacterized protein</fullName>
    </submittedName>
</protein>
<feature type="compositionally biased region" description="Pro residues" evidence="1">
    <location>
        <begin position="54"/>
        <end position="64"/>
    </location>
</feature>
<feature type="region of interest" description="Disordered" evidence="1">
    <location>
        <begin position="113"/>
        <end position="135"/>
    </location>
</feature>
<evidence type="ECO:0000313" key="2">
    <source>
        <dbReference type="EMBL" id="CAB1426029.1"/>
    </source>
</evidence>
<sequence>MPLLSLSTQRLIQGFKIKRGDTGASAGRAERDSDLRHTGQQQRRHGQRPEEHQPPPPPPAPPPAASCSEFLKGTTGREKQIFPVRCCSQKKSGAWDSTHLSAENPIQLLDAATENERGRGGRNSQRERKRERTCPPQIQEGGCLVTEIIVRQKFLKGEPAIEKSVMAELSSAQVTECT</sequence>
<dbReference type="EMBL" id="CADEAL010000854">
    <property type="protein sequence ID" value="CAB1426029.1"/>
    <property type="molecule type" value="Genomic_DNA"/>
</dbReference>
<evidence type="ECO:0000313" key="3">
    <source>
        <dbReference type="Proteomes" id="UP001153269"/>
    </source>
</evidence>
<accession>A0A9N7U994</accession>
<dbReference type="AlphaFoldDB" id="A0A9N7U994"/>
<gene>
    <name evidence="2" type="ORF">PLEPLA_LOCUS13963</name>
</gene>
<name>A0A9N7U994_PLEPL</name>
<comment type="caution">
    <text evidence="2">The sequence shown here is derived from an EMBL/GenBank/DDBJ whole genome shotgun (WGS) entry which is preliminary data.</text>
</comment>
<feature type="compositionally biased region" description="Basic and acidic residues" evidence="1">
    <location>
        <begin position="114"/>
        <end position="133"/>
    </location>
</feature>
<proteinExistence type="predicted"/>
<reference evidence="2" key="1">
    <citation type="submission" date="2020-03" db="EMBL/GenBank/DDBJ databases">
        <authorList>
            <person name="Weist P."/>
        </authorList>
    </citation>
    <scope>NUCLEOTIDE SEQUENCE</scope>
</reference>
<dbReference type="Proteomes" id="UP001153269">
    <property type="component" value="Unassembled WGS sequence"/>
</dbReference>